<dbReference type="RefSeq" id="WP_087264394.1">
    <property type="nucleotide sequence ID" value="NZ_JBJGBV010000001.1"/>
</dbReference>
<sequence length="178" mass="19553">MLRKLLAGALAILAVGCGVVVLFVVFLFTKLPTDHTPKYSVALDMQGPASTTHLEVWVTEPGNYAVALHYPYSDDVEREKAWALAGGGVRNGDTWSEPGSALVFKVRIEEIESGIEMLNQQVMHPKLDSWAGNYLSADLVKRKLDTGHYQVTVQWEGSLDDTPPAPLKIHFGKAHQAK</sequence>
<evidence type="ECO:0000256" key="1">
    <source>
        <dbReference type="SAM" id="Phobius"/>
    </source>
</evidence>
<dbReference type="Proteomes" id="UP000195440">
    <property type="component" value="Unassembled WGS sequence"/>
</dbReference>
<keyword evidence="1" id="KW-0472">Membrane</keyword>
<keyword evidence="1" id="KW-1133">Transmembrane helix</keyword>
<feature type="transmembrane region" description="Helical" evidence="1">
    <location>
        <begin position="6"/>
        <end position="28"/>
    </location>
</feature>
<keyword evidence="3" id="KW-1185">Reference proteome</keyword>
<accession>A0A1Y3P813</accession>
<dbReference type="EMBL" id="LOHF01000001">
    <property type="protein sequence ID" value="OUM75879.1"/>
    <property type="molecule type" value="Genomic_DNA"/>
</dbReference>
<evidence type="ECO:0000313" key="3">
    <source>
        <dbReference type="Proteomes" id="UP000195440"/>
    </source>
</evidence>
<reference evidence="2 3" key="1">
    <citation type="journal article" date="2017" name="Syst. Appl. Microbiol.">
        <title>Pseudomonas caspiana sp. nov., a citrus pathogen in the Pseudomonas syringae phylogenetic group.</title>
        <authorList>
            <person name="Busquets A."/>
            <person name="Gomila M."/>
            <person name="Beiki F."/>
            <person name="Mulet M."/>
            <person name="Rahimian H."/>
            <person name="Garcia-Valdes E."/>
            <person name="Lalucat J."/>
        </authorList>
    </citation>
    <scope>NUCLEOTIDE SEQUENCE [LARGE SCALE GENOMIC DNA]</scope>
    <source>
        <strain evidence="2 3">FBF102</strain>
    </source>
</reference>
<protein>
    <submittedName>
        <fullName evidence="2">Uncharacterized protein</fullName>
    </submittedName>
</protein>
<organism evidence="2 3">
    <name type="scientific">Pseudomonas caspiana</name>
    <dbReference type="NCBI Taxonomy" id="1451454"/>
    <lineage>
        <taxon>Bacteria</taxon>
        <taxon>Pseudomonadati</taxon>
        <taxon>Pseudomonadota</taxon>
        <taxon>Gammaproteobacteria</taxon>
        <taxon>Pseudomonadales</taxon>
        <taxon>Pseudomonadaceae</taxon>
        <taxon>Pseudomonas</taxon>
    </lineage>
</organism>
<proteinExistence type="predicted"/>
<dbReference type="OrthoDB" id="6880426at2"/>
<gene>
    <name evidence="2" type="ORF">AUC60_01920</name>
</gene>
<dbReference type="PROSITE" id="PS51257">
    <property type="entry name" value="PROKAR_LIPOPROTEIN"/>
    <property type="match status" value="1"/>
</dbReference>
<keyword evidence="1" id="KW-0812">Transmembrane</keyword>
<comment type="caution">
    <text evidence="2">The sequence shown here is derived from an EMBL/GenBank/DDBJ whole genome shotgun (WGS) entry which is preliminary data.</text>
</comment>
<evidence type="ECO:0000313" key="2">
    <source>
        <dbReference type="EMBL" id="OUM75879.1"/>
    </source>
</evidence>
<name>A0A1Y3P813_9PSED</name>
<dbReference type="AlphaFoldDB" id="A0A1Y3P813"/>